<dbReference type="PANTHER" id="PTHR47150">
    <property type="entry name" value="OS12G0169200 PROTEIN"/>
    <property type="match status" value="1"/>
</dbReference>
<name>A0A6G0WT16_9STRA</name>
<keyword evidence="2" id="KW-1185">Reference proteome</keyword>
<evidence type="ECO:0000313" key="1">
    <source>
        <dbReference type="EMBL" id="KAF0730638.1"/>
    </source>
</evidence>
<proteinExistence type="predicted"/>
<dbReference type="PANTHER" id="PTHR47150:SF5">
    <property type="entry name" value="OS07G0546750 PROTEIN"/>
    <property type="match status" value="1"/>
</dbReference>
<protein>
    <recommendedName>
        <fullName evidence="3">Nuclease HARBI1</fullName>
    </recommendedName>
</protein>
<dbReference type="InterPro" id="IPR006912">
    <property type="entry name" value="Harbinger_derived_prot"/>
</dbReference>
<accession>A0A6G0WT16</accession>
<organism evidence="1 2">
    <name type="scientific">Aphanomyces euteiches</name>
    <dbReference type="NCBI Taxonomy" id="100861"/>
    <lineage>
        <taxon>Eukaryota</taxon>
        <taxon>Sar</taxon>
        <taxon>Stramenopiles</taxon>
        <taxon>Oomycota</taxon>
        <taxon>Saprolegniomycetes</taxon>
        <taxon>Saprolegniales</taxon>
        <taxon>Verrucalvaceae</taxon>
        <taxon>Aphanomyces</taxon>
    </lineage>
</organism>
<gene>
    <name evidence="1" type="ORF">Ae201684_012057</name>
</gene>
<dbReference type="AlphaFoldDB" id="A0A6G0WT16"/>
<dbReference type="VEuPathDB" id="FungiDB:AeMF1_013795"/>
<evidence type="ECO:0000313" key="2">
    <source>
        <dbReference type="Proteomes" id="UP000481153"/>
    </source>
</evidence>
<evidence type="ECO:0008006" key="3">
    <source>
        <dbReference type="Google" id="ProtNLM"/>
    </source>
</evidence>
<dbReference type="EMBL" id="VJMJ01000153">
    <property type="protein sequence ID" value="KAF0730638.1"/>
    <property type="molecule type" value="Genomic_DNA"/>
</dbReference>
<comment type="caution">
    <text evidence="1">The sequence shown here is derived from an EMBL/GenBank/DDBJ whole genome shotgun (WGS) entry which is preliminary data.</text>
</comment>
<sequence length="209" mass="23801">MDGMDPFILSELCAEDDGEQWWLDAEIAEAQQNGRHGGSSLGRTSNKSRDYEGRYNRLKLQYFCENPIYNDSDFRRRFRMSKRLFSRIYNGVLAADPCYFQQRVNCVNKLGIHPLVKIVAALRMLAYATPADALDENFEISETTLFDTLRHFIDAVIACFGEEFMRGPTEEDVERLLKVNAQRGFVGMLCSIDCALGMAELSCVPCRPV</sequence>
<dbReference type="Pfam" id="PF04827">
    <property type="entry name" value="Plant_tran"/>
    <property type="match status" value="1"/>
</dbReference>
<reference evidence="1 2" key="1">
    <citation type="submission" date="2019-07" db="EMBL/GenBank/DDBJ databases">
        <title>Genomics analysis of Aphanomyces spp. identifies a new class of oomycete effector associated with host adaptation.</title>
        <authorList>
            <person name="Gaulin E."/>
        </authorList>
    </citation>
    <scope>NUCLEOTIDE SEQUENCE [LARGE SCALE GENOMIC DNA]</scope>
    <source>
        <strain evidence="1 2">ATCC 201684</strain>
    </source>
</reference>
<dbReference type="Proteomes" id="UP000481153">
    <property type="component" value="Unassembled WGS sequence"/>
</dbReference>